<feature type="chain" id="PRO_5040330305" evidence="1">
    <location>
        <begin position="21"/>
        <end position="280"/>
    </location>
</feature>
<dbReference type="OrthoDB" id="2441166at2759"/>
<dbReference type="EMBL" id="JAAAHY010000370">
    <property type="protein sequence ID" value="KAF9964395.1"/>
    <property type="molecule type" value="Genomic_DNA"/>
</dbReference>
<protein>
    <submittedName>
        <fullName evidence="2">Uncharacterized protein</fullName>
    </submittedName>
</protein>
<comment type="caution">
    <text evidence="2">The sequence shown here is derived from an EMBL/GenBank/DDBJ whole genome shotgun (WGS) entry which is preliminary data.</text>
</comment>
<name>A0A9P6M3Q0_MORAP</name>
<keyword evidence="3" id="KW-1185">Reference proteome</keyword>
<evidence type="ECO:0000256" key="1">
    <source>
        <dbReference type="SAM" id="SignalP"/>
    </source>
</evidence>
<proteinExistence type="predicted"/>
<keyword evidence="1" id="KW-0732">Signal</keyword>
<sequence>MIALRSLLVVCSVLIVVVQARYDALVSGAIFVGKDTSFPEDDSTIIFKDPSNHPAAVTSLLWALAKESDFVPSEFDVITDPWLYRKFERQLLDFPGFKTSEISQRPLDLDGTPHQFSSQIRSNFDTRYAETIAKSFWSQIPGYVMKPSFRRWLTSQIIIYKDTHSDEITFEVAEIILRLSRDESGLAMIDRQRATLTRTFFTVDTATLVNNADDLARSVPIVGIHEFIKHMTTKRSELIPKPIPEEEPMGPSSSCDEGEAGQHVYYRQRLYPISRWRMRQ</sequence>
<feature type="signal peptide" evidence="1">
    <location>
        <begin position="1"/>
        <end position="20"/>
    </location>
</feature>
<dbReference type="AlphaFoldDB" id="A0A9P6M3Q0"/>
<accession>A0A9P6M3Q0</accession>
<reference evidence="2" key="1">
    <citation type="journal article" date="2020" name="Fungal Divers.">
        <title>Resolving the Mortierellaceae phylogeny through synthesis of multi-gene phylogenetics and phylogenomics.</title>
        <authorList>
            <person name="Vandepol N."/>
            <person name="Liber J."/>
            <person name="Desiro A."/>
            <person name="Na H."/>
            <person name="Kennedy M."/>
            <person name="Barry K."/>
            <person name="Grigoriev I.V."/>
            <person name="Miller A.N."/>
            <person name="O'Donnell K."/>
            <person name="Stajich J.E."/>
            <person name="Bonito G."/>
        </authorList>
    </citation>
    <scope>NUCLEOTIDE SEQUENCE</scope>
    <source>
        <strain evidence="2">CK1249</strain>
    </source>
</reference>
<gene>
    <name evidence="2" type="ORF">BGZ70_006537</name>
</gene>
<dbReference type="Proteomes" id="UP000738359">
    <property type="component" value="Unassembled WGS sequence"/>
</dbReference>
<organism evidence="2 3">
    <name type="scientific">Mortierella alpina</name>
    <name type="common">Oleaginous fungus</name>
    <name type="synonym">Mortierella renispora</name>
    <dbReference type="NCBI Taxonomy" id="64518"/>
    <lineage>
        <taxon>Eukaryota</taxon>
        <taxon>Fungi</taxon>
        <taxon>Fungi incertae sedis</taxon>
        <taxon>Mucoromycota</taxon>
        <taxon>Mortierellomycotina</taxon>
        <taxon>Mortierellomycetes</taxon>
        <taxon>Mortierellales</taxon>
        <taxon>Mortierellaceae</taxon>
        <taxon>Mortierella</taxon>
    </lineage>
</organism>
<evidence type="ECO:0000313" key="3">
    <source>
        <dbReference type="Proteomes" id="UP000738359"/>
    </source>
</evidence>
<evidence type="ECO:0000313" key="2">
    <source>
        <dbReference type="EMBL" id="KAF9964395.1"/>
    </source>
</evidence>